<dbReference type="SUPFAM" id="SSF54160">
    <property type="entry name" value="Chromo domain-like"/>
    <property type="match status" value="1"/>
</dbReference>
<dbReference type="InterPro" id="IPR016197">
    <property type="entry name" value="Chromo-like_dom_sf"/>
</dbReference>
<dbReference type="EMBL" id="CAKLBY020000178">
    <property type="protein sequence ID" value="CAK7931616.1"/>
    <property type="molecule type" value="Genomic_DNA"/>
</dbReference>
<dbReference type="Gene3D" id="2.40.50.40">
    <property type="match status" value="1"/>
</dbReference>
<dbReference type="Proteomes" id="UP001162060">
    <property type="component" value="Unassembled WGS sequence"/>
</dbReference>
<sequence length="142" mass="16029">MQTYPVFYIGLLKAFLDPSLVDHEALALKELAMPQAEEPSIDDPVVRPEAPLGIADRAPRALARRQRVKIHRQPPALVDEQGVQQYHVKRLIQRRRRDSHYHYLVQWQGYRIQKTHGRSVDTCCFPRVGVGAEKVAAAAGAG</sequence>
<protein>
    <recommendedName>
        <fullName evidence="3">Chromo domain-containing protein</fullName>
    </recommendedName>
</protein>
<evidence type="ECO:0008006" key="3">
    <source>
        <dbReference type="Google" id="ProtNLM"/>
    </source>
</evidence>
<comment type="caution">
    <text evidence="1">The sequence shown here is derived from an EMBL/GenBank/DDBJ whole genome shotgun (WGS) entry which is preliminary data.</text>
</comment>
<proteinExistence type="predicted"/>
<gene>
    <name evidence="1" type="ORF">PM001_LOCUS16766</name>
</gene>
<dbReference type="CDD" id="cd00024">
    <property type="entry name" value="CD_CSD"/>
    <property type="match status" value="1"/>
</dbReference>
<accession>A0AAV1UBP9</accession>
<reference evidence="1" key="1">
    <citation type="submission" date="2024-01" db="EMBL/GenBank/DDBJ databases">
        <authorList>
            <person name="Webb A."/>
        </authorList>
    </citation>
    <scope>NUCLEOTIDE SEQUENCE</scope>
    <source>
        <strain evidence="1">Pm1</strain>
    </source>
</reference>
<evidence type="ECO:0000313" key="2">
    <source>
        <dbReference type="Proteomes" id="UP001162060"/>
    </source>
</evidence>
<dbReference type="AlphaFoldDB" id="A0AAV1UBP9"/>
<evidence type="ECO:0000313" key="1">
    <source>
        <dbReference type="EMBL" id="CAK7931616.1"/>
    </source>
</evidence>
<organism evidence="1 2">
    <name type="scientific">Peronospora matthiolae</name>
    <dbReference type="NCBI Taxonomy" id="2874970"/>
    <lineage>
        <taxon>Eukaryota</taxon>
        <taxon>Sar</taxon>
        <taxon>Stramenopiles</taxon>
        <taxon>Oomycota</taxon>
        <taxon>Peronosporomycetes</taxon>
        <taxon>Peronosporales</taxon>
        <taxon>Peronosporaceae</taxon>
        <taxon>Peronospora</taxon>
    </lineage>
</organism>
<name>A0AAV1UBP9_9STRA</name>